<dbReference type="InterPro" id="IPR050256">
    <property type="entry name" value="Glycosyltransferase_2"/>
</dbReference>
<evidence type="ECO:0000256" key="1">
    <source>
        <dbReference type="ARBA" id="ARBA00006739"/>
    </source>
</evidence>
<feature type="region of interest" description="Disordered" evidence="2">
    <location>
        <begin position="277"/>
        <end position="304"/>
    </location>
</feature>
<dbReference type="InterPro" id="IPR029044">
    <property type="entry name" value="Nucleotide-diphossugar_trans"/>
</dbReference>
<dbReference type="PANTHER" id="PTHR48090:SF7">
    <property type="entry name" value="RFBJ PROTEIN"/>
    <property type="match status" value="1"/>
</dbReference>
<dbReference type="InterPro" id="IPR001173">
    <property type="entry name" value="Glyco_trans_2-like"/>
</dbReference>
<proteinExistence type="inferred from homology"/>
<dbReference type="AlphaFoldDB" id="A0A0D8BLR7"/>
<sequence length="374" mass="39604">MPQADTIGPPESNGPDLESLRVRHPAPRVHLHHSGPRVSVIIPAMNEAKNLPWLARRMPAGLHEIVLVDGRSVDDTVAVARSLWPGLRVLTQTRRGKGNALACGFHAATGDLIVMIDADGSMDPGEIPYFVAALEAGADYVKGSRFVAGAGSTDITRLRATGNRVLNLLTNWSHGSRYTDLCYGYNAFWRRILPVLGLDDGQATDSTDSTESDRKRWGDGFEIETLINIRAHVAGLRIAEIASFESSRLHGRSNLNATSDGLRVLRTIAVEYRAARRRGSVPTPTPVPVQPSQAAPPAATPVAPSPTIVTEAPVTASAGRLAGEVDLLVERQPAGPAPAPAAVVVGTAEAVPVQRPEGERSLSNSTVQAGGLPA</sequence>
<keyword evidence="5" id="KW-1185">Reference proteome</keyword>
<dbReference type="EMBL" id="JYFN01000003">
    <property type="protein sequence ID" value="KJE25081.1"/>
    <property type="molecule type" value="Genomic_DNA"/>
</dbReference>
<feature type="domain" description="Glycosyltransferase 2-like" evidence="3">
    <location>
        <begin position="39"/>
        <end position="192"/>
    </location>
</feature>
<organism evidence="4 5">
    <name type="scientific">Frankia torreyi</name>
    <dbReference type="NCBI Taxonomy" id="1856"/>
    <lineage>
        <taxon>Bacteria</taxon>
        <taxon>Bacillati</taxon>
        <taxon>Actinomycetota</taxon>
        <taxon>Actinomycetes</taxon>
        <taxon>Frankiales</taxon>
        <taxon>Frankiaceae</taxon>
        <taxon>Frankia</taxon>
    </lineage>
</organism>
<gene>
    <name evidence="4" type="ORF">FF36_00693</name>
</gene>
<name>A0A0D8BLR7_9ACTN</name>
<evidence type="ECO:0000313" key="5">
    <source>
        <dbReference type="Proteomes" id="UP000032545"/>
    </source>
</evidence>
<dbReference type="CDD" id="cd04179">
    <property type="entry name" value="DPM_DPG-synthase_like"/>
    <property type="match status" value="1"/>
</dbReference>
<evidence type="ECO:0000256" key="2">
    <source>
        <dbReference type="SAM" id="MobiDB-lite"/>
    </source>
</evidence>
<dbReference type="GO" id="GO:0016740">
    <property type="term" value="F:transferase activity"/>
    <property type="evidence" value="ECO:0007669"/>
    <property type="project" value="UniProtKB-KW"/>
</dbReference>
<reference evidence="5" key="1">
    <citation type="submission" date="2015-02" db="EMBL/GenBank/DDBJ databases">
        <title>Draft Genome of Frankia sp. CpI1-S.</title>
        <authorList>
            <person name="Oshone R.T."/>
            <person name="Ngom M."/>
            <person name="Ghodhbane-Gtari F."/>
            <person name="Gtari M."/>
            <person name="Morris K."/>
            <person name="Thomas K."/>
            <person name="Sen A."/>
            <person name="Tisa L.S."/>
        </authorList>
    </citation>
    <scope>NUCLEOTIDE SEQUENCE [LARGE SCALE GENOMIC DNA]</scope>
    <source>
        <strain evidence="5">CpI1-S</strain>
    </source>
</reference>
<feature type="compositionally biased region" description="Low complexity" evidence="2">
    <location>
        <begin position="290"/>
        <end position="304"/>
    </location>
</feature>
<evidence type="ECO:0000313" key="4">
    <source>
        <dbReference type="EMBL" id="KJE25081.1"/>
    </source>
</evidence>
<evidence type="ECO:0000259" key="3">
    <source>
        <dbReference type="Pfam" id="PF00535"/>
    </source>
</evidence>
<dbReference type="Pfam" id="PF00535">
    <property type="entry name" value="Glycos_transf_2"/>
    <property type="match status" value="1"/>
</dbReference>
<reference evidence="4 5" key="2">
    <citation type="journal article" date="2016" name="Genome Announc.">
        <title>Permanent Draft Genome Sequences for Two Variants of Frankia sp. Strain CpI1, the First Frankia Strain Isolated from Root Nodules of Comptonia peregrina.</title>
        <authorList>
            <person name="Oshone R."/>
            <person name="Hurst S.G.IV."/>
            <person name="Abebe-Akele F."/>
            <person name="Simpson S."/>
            <person name="Morris K."/>
            <person name="Thomas W.K."/>
            <person name="Tisa L.S."/>
        </authorList>
    </citation>
    <scope>NUCLEOTIDE SEQUENCE [LARGE SCALE GENOMIC DNA]</scope>
    <source>
        <strain evidence="5">CpI1-S</strain>
    </source>
</reference>
<accession>A0A0D8BLR7</accession>
<protein>
    <submittedName>
        <fullName evidence="4">Glycosyl transferase</fullName>
    </submittedName>
</protein>
<dbReference type="SUPFAM" id="SSF53448">
    <property type="entry name" value="Nucleotide-diphospho-sugar transferases"/>
    <property type="match status" value="1"/>
</dbReference>
<feature type="region of interest" description="Disordered" evidence="2">
    <location>
        <begin position="352"/>
        <end position="374"/>
    </location>
</feature>
<keyword evidence="4" id="KW-0808">Transferase</keyword>
<comment type="caution">
    <text evidence="4">The sequence shown here is derived from an EMBL/GenBank/DDBJ whole genome shotgun (WGS) entry which is preliminary data.</text>
</comment>
<dbReference type="Gene3D" id="3.90.550.10">
    <property type="entry name" value="Spore Coat Polysaccharide Biosynthesis Protein SpsA, Chain A"/>
    <property type="match status" value="1"/>
</dbReference>
<dbReference type="PATRIC" id="fig|1502723.3.peg.2310"/>
<dbReference type="Proteomes" id="UP000032545">
    <property type="component" value="Unassembled WGS sequence"/>
</dbReference>
<dbReference type="PANTHER" id="PTHR48090">
    <property type="entry name" value="UNDECAPRENYL-PHOSPHATE 4-DEOXY-4-FORMAMIDO-L-ARABINOSE TRANSFERASE-RELATED"/>
    <property type="match status" value="1"/>
</dbReference>
<comment type="similarity">
    <text evidence="1">Belongs to the glycosyltransferase 2 family.</text>
</comment>